<organism evidence="5 6">
    <name type="scientific">Blepharisma stoltei</name>
    <dbReference type="NCBI Taxonomy" id="1481888"/>
    <lineage>
        <taxon>Eukaryota</taxon>
        <taxon>Sar</taxon>
        <taxon>Alveolata</taxon>
        <taxon>Ciliophora</taxon>
        <taxon>Postciliodesmatophora</taxon>
        <taxon>Heterotrichea</taxon>
        <taxon>Heterotrichida</taxon>
        <taxon>Blepharismidae</taxon>
        <taxon>Blepharisma</taxon>
    </lineage>
</organism>
<dbReference type="Gene3D" id="2.10.50.10">
    <property type="entry name" value="Tumor Necrosis Factor Receptor, subunit A, domain 2"/>
    <property type="match status" value="1"/>
</dbReference>
<accession>A0AAU9J567</accession>
<dbReference type="PANTHER" id="PTHR46093">
    <property type="entry name" value="ACYL-COA-BINDING DOMAIN-CONTAINING PROTEIN 5"/>
    <property type="match status" value="1"/>
</dbReference>
<keyword evidence="6" id="KW-1185">Reference proteome</keyword>
<keyword evidence="1" id="KW-0880">Kelch repeat</keyword>
<feature type="transmembrane region" description="Helical" evidence="3">
    <location>
        <begin position="825"/>
        <end position="847"/>
    </location>
</feature>
<dbReference type="InterPro" id="IPR015915">
    <property type="entry name" value="Kelch-typ_b-propeller"/>
</dbReference>
<dbReference type="PANTHER" id="PTHR46093:SF18">
    <property type="entry name" value="FIBRONECTIN TYPE-III DOMAIN-CONTAINING PROTEIN"/>
    <property type="match status" value="1"/>
</dbReference>
<keyword evidence="3" id="KW-0472">Membrane</keyword>
<dbReference type="SMART" id="SM01411">
    <property type="entry name" value="Ephrin_rec_like"/>
    <property type="match status" value="2"/>
</dbReference>
<protein>
    <recommendedName>
        <fullName evidence="4">Tyrosine-protein kinase ephrin type A/B receptor-like domain-containing protein</fullName>
    </recommendedName>
</protein>
<proteinExistence type="predicted"/>
<evidence type="ECO:0000313" key="6">
    <source>
        <dbReference type="Proteomes" id="UP001162131"/>
    </source>
</evidence>
<dbReference type="Pfam" id="PF24681">
    <property type="entry name" value="Kelch_KLHDC2_KLHL20_DRC7"/>
    <property type="match status" value="2"/>
</dbReference>
<name>A0AAU9J567_9CILI</name>
<dbReference type="AlphaFoldDB" id="A0AAU9J567"/>
<dbReference type="SUPFAM" id="SSF57184">
    <property type="entry name" value="Growth factor receptor domain"/>
    <property type="match status" value="1"/>
</dbReference>
<comment type="caution">
    <text evidence="5">The sequence shown here is derived from an EMBL/GenBank/DDBJ whole genome shotgun (WGS) entry which is preliminary data.</text>
</comment>
<evidence type="ECO:0000256" key="2">
    <source>
        <dbReference type="ARBA" id="ARBA00022737"/>
    </source>
</evidence>
<evidence type="ECO:0000256" key="3">
    <source>
        <dbReference type="SAM" id="Phobius"/>
    </source>
</evidence>
<keyword evidence="3" id="KW-1133">Transmembrane helix</keyword>
<keyword evidence="2" id="KW-0677">Repeat</keyword>
<keyword evidence="3" id="KW-0812">Transmembrane</keyword>
<gene>
    <name evidence="5" type="ORF">BSTOLATCC_MIC22442</name>
</gene>
<dbReference type="Gene3D" id="2.120.10.80">
    <property type="entry name" value="Kelch-type beta propeller"/>
    <property type="match status" value="3"/>
</dbReference>
<evidence type="ECO:0000256" key="1">
    <source>
        <dbReference type="ARBA" id="ARBA00022441"/>
    </source>
</evidence>
<feature type="domain" description="Tyrosine-protein kinase ephrin type A/B receptor-like" evidence="4">
    <location>
        <begin position="667"/>
        <end position="708"/>
    </location>
</feature>
<dbReference type="SUPFAM" id="SSF117281">
    <property type="entry name" value="Kelch motif"/>
    <property type="match status" value="3"/>
</dbReference>
<dbReference type="EMBL" id="CAJZBQ010000021">
    <property type="protein sequence ID" value="CAG9319092.1"/>
    <property type="molecule type" value="Genomic_DNA"/>
</dbReference>
<dbReference type="Pfam" id="PF07699">
    <property type="entry name" value="Ephrin_rec_like"/>
    <property type="match status" value="1"/>
</dbReference>
<dbReference type="InterPro" id="IPR009030">
    <property type="entry name" value="Growth_fac_rcpt_cys_sf"/>
</dbReference>
<dbReference type="InterPro" id="IPR011641">
    <property type="entry name" value="Tyr-kin_ephrin_A/B_rcpt-like"/>
</dbReference>
<sequence>MIQLIIFLPFALGFEPERLPYTNPPPDVRGFSIMDNFPPLNLLIVYGGYSDPTSFVYGDIWTFNITSQTWSRLIPSDGISPTGRYSGGFFRILLKQLYCIFGGMSINGPLNDLWCFQIQGFLWSKIKTTGDIPSPRIKFGYTSFYDDNNKLQFALLGGVTMEGLDDNLYILDTSTWVWTKMPQSGDAPGNVEGSIIVHYNKKIFTAAGENAFLANSHTKTLLYYDLDPSAYKWVNVTSAKTYTSRIFGGGFLKGSEFYLMMGWSIEKVDHESAWFKVDLDDPSYEWTEVAAQADTDNLLQIDSYGYTLINSTVYIFGGNNNPPIINRMAYFDLDKQPVEFFVYDDDLSPSPRMYHTMQPIAENLYLFGGLGDDGLLHNDFWAFSCIEEKWSSINSAGDIPTKRYGHASATYSDVLFIWGGSGQDGYLNDGYLYDISSGKWTLLTYTDTAPTPRVGACAGFSGFRIYIYGGLTQSGLSDELWFYDLNKNEYTLVNSQDSDGPGPIYYATCRIAAGANNFLWVMYGEAEDNNSTNQVYGYDAGNDFWYFYSDDPSNTTFARSRAAVCKPLQRVLVVGGETSGIYPSNDFFYFSTITSEFQELGTISDVIFASASAYFQNYFYIHGGGTAATSLLRFNVPSNLFIRLPMWTFCTDNITCSFACSPGSYRTATNCEICPPGTYSNAYNSTECAKCPKGKYGPHYGATSLDMCFPCSEGEYNDKEGQELCIDCPASYTCKVGSITYSETLANYEDEYSQPSIYTSDMTDINRNTLIVQVTVGIVGLLVAITCVLIRQAPKILVSVDLYTDRHNHFEGIPMYLKRTKIGGLFGIMFIFLAIMIVGVAIVNFTMNNLYETKSLVPLVVLEQDVPTFSGKILIAITLKNYGGTCLSKTKSCSSTISSSIDGITGTWTTPQCNLNTNGDCEISSVCSECTLSSEGVFTITMDDSNGYTSGFTVNVTSSSSIPGKVSSYQTTILSDAGYVFMGSTATEIYFDMIPSYYENTYDNVDHTGYHVSKDTVAKQGSQYEPFELGMVFVNYLVIEFDLDNNGLVTARYYNQTWIVFLTTLLGSIFGVMGALGGIMKVVEKNWIKIKNKRHYKRHLEQLDENAKEIERLRKDPDFLNYIDDPLTGTEIAEKKKPDIN</sequence>
<evidence type="ECO:0000313" key="5">
    <source>
        <dbReference type="EMBL" id="CAG9319092.1"/>
    </source>
</evidence>
<feature type="transmembrane region" description="Helical" evidence="3">
    <location>
        <begin position="1058"/>
        <end position="1083"/>
    </location>
</feature>
<feature type="transmembrane region" description="Helical" evidence="3">
    <location>
        <begin position="770"/>
        <end position="790"/>
    </location>
</feature>
<evidence type="ECO:0000259" key="4">
    <source>
        <dbReference type="Pfam" id="PF07699"/>
    </source>
</evidence>
<reference evidence="5" key="1">
    <citation type="submission" date="2021-09" db="EMBL/GenBank/DDBJ databases">
        <authorList>
            <consortium name="AG Swart"/>
            <person name="Singh M."/>
            <person name="Singh A."/>
            <person name="Seah K."/>
            <person name="Emmerich C."/>
        </authorList>
    </citation>
    <scope>NUCLEOTIDE SEQUENCE</scope>
    <source>
        <strain evidence="5">ATCC30299</strain>
    </source>
</reference>
<dbReference type="Proteomes" id="UP001162131">
    <property type="component" value="Unassembled WGS sequence"/>
</dbReference>